<dbReference type="SUPFAM" id="SSF50346">
    <property type="entry name" value="PRC-barrel domain"/>
    <property type="match status" value="2"/>
</dbReference>
<name>A0A3N5ZE14_9ALTE</name>
<reference evidence="1 2" key="1">
    <citation type="submission" date="2018-11" db="EMBL/GenBank/DDBJ databases">
        <authorList>
            <person name="Ye M.-Q."/>
            <person name="Du Z.-J."/>
        </authorList>
    </citation>
    <scope>NUCLEOTIDE SEQUENCE [LARGE SCALE GENOMIC DNA]</scope>
    <source>
        <strain evidence="1 2">U0105</strain>
    </source>
</reference>
<evidence type="ECO:0000313" key="1">
    <source>
        <dbReference type="EMBL" id="RPJ68498.1"/>
    </source>
</evidence>
<evidence type="ECO:0000313" key="2">
    <source>
        <dbReference type="Proteomes" id="UP000275281"/>
    </source>
</evidence>
<protein>
    <submittedName>
        <fullName evidence="1">PRC-barrel domain containing protein</fullName>
    </submittedName>
</protein>
<dbReference type="Gene3D" id="3.90.50.10">
    <property type="entry name" value="Photosynthetic Reaction Center, subunit H, domain 2"/>
    <property type="match status" value="2"/>
</dbReference>
<dbReference type="InterPro" id="IPR014747">
    <property type="entry name" value="Bac_photo_RC_H_C"/>
</dbReference>
<proteinExistence type="predicted"/>
<gene>
    <name evidence="1" type="ORF">DRW07_03585</name>
</gene>
<dbReference type="OrthoDB" id="9793882at2"/>
<dbReference type="AlphaFoldDB" id="A0A3N5ZE14"/>
<sequence>MYIAFSQLKHFSIHATDGDIGACKDALFDDQDLVIRYFYVDTSAWLPLSRKVIITPISVTGIEHDKKAMAVAMDTETLKASPSIDTHKPVSREYEEALFKYLGYGYYWTGPGAWGDFAMPNQLVDEPVREDLTELEKTESNNHLRSCDEVDGYDVNLTGHRHGHICDFIFNTKTWAIELFIVDTNNWLPGGKKLAVSPKQLEKIDWPSQQVSLKISDGVLMQAPEVDLDKVSDSQYIEGILSKM</sequence>
<dbReference type="RefSeq" id="WP_124026499.1">
    <property type="nucleotide sequence ID" value="NZ_JBHRSN010000005.1"/>
</dbReference>
<dbReference type="InterPro" id="IPR011033">
    <property type="entry name" value="PRC_barrel-like_sf"/>
</dbReference>
<dbReference type="GO" id="GO:0030077">
    <property type="term" value="C:plasma membrane light-harvesting complex"/>
    <property type="evidence" value="ECO:0007669"/>
    <property type="project" value="InterPro"/>
</dbReference>
<comment type="caution">
    <text evidence="1">The sequence shown here is derived from an EMBL/GenBank/DDBJ whole genome shotgun (WGS) entry which is preliminary data.</text>
</comment>
<organism evidence="1 2">
    <name type="scientific">Alteromonas sediminis</name>
    <dbReference type="NCBI Taxonomy" id="2259342"/>
    <lineage>
        <taxon>Bacteria</taxon>
        <taxon>Pseudomonadati</taxon>
        <taxon>Pseudomonadota</taxon>
        <taxon>Gammaproteobacteria</taxon>
        <taxon>Alteromonadales</taxon>
        <taxon>Alteromonadaceae</taxon>
        <taxon>Alteromonas/Salinimonas group</taxon>
        <taxon>Alteromonas</taxon>
    </lineage>
</organism>
<dbReference type="EMBL" id="RPOK01000001">
    <property type="protein sequence ID" value="RPJ68498.1"/>
    <property type="molecule type" value="Genomic_DNA"/>
</dbReference>
<accession>A0A3N5ZE14</accession>
<keyword evidence="2" id="KW-1185">Reference proteome</keyword>
<dbReference type="GO" id="GO:0019684">
    <property type="term" value="P:photosynthesis, light reaction"/>
    <property type="evidence" value="ECO:0007669"/>
    <property type="project" value="InterPro"/>
</dbReference>
<dbReference type="Proteomes" id="UP000275281">
    <property type="component" value="Unassembled WGS sequence"/>
</dbReference>